<feature type="domain" description="Phosphoribosyltransferase" evidence="2">
    <location>
        <begin position="162"/>
        <end position="210"/>
    </location>
</feature>
<dbReference type="InterPro" id="IPR029057">
    <property type="entry name" value="PRTase-like"/>
</dbReference>
<evidence type="ECO:0000259" key="2">
    <source>
        <dbReference type="Pfam" id="PF00156"/>
    </source>
</evidence>
<dbReference type="Pfam" id="PF00156">
    <property type="entry name" value="Pribosyltran"/>
    <property type="match status" value="1"/>
</dbReference>
<reference evidence="3 4" key="1">
    <citation type="journal article" date="2022" name="BMC Genomics">
        <title>Comparative genome analysis of mycobacteria focusing on tRNA and non-coding RNA.</title>
        <authorList>
            <person name="Behra P.R.K."/>
            <person name="Pettersson B.M.F."/>
            <person name="Ramesh M."/>
            <person name="Das S."/>
            <person name="Dasgupta S."/>
            <person name="Kirsebom L.A."/>
        </authorList>
    </citation>
    <scope>NUCLEOTIDE SEQUENCE [LARGE SCALE GENOMIC DNA]</scope>
    <source>
        <strain evidence="3 4">DSM 44078</strain>
    </source>
</reference>
<sequence>MLDLILPLECGGCGAPSTRWCETCSAAIQVAQDEPHLATPRLDPGVPVFSLGRYAGSRRQAIVALKEHGRTDLVAPFAHVLATGIHHLHNWGLLDLPLTIVPAPTRRQAARRRGGDPVARVATAAVAAHPDIVVVSALRMKALVRDSVGLSTSARERNIAGRVLMTAKDLPCDRDVLVVDDIITTGSTARESVRVLQTAGARVAGVLTLAAA</sequence>
<comment type="caution">
    <text evidence="3">The sequence shown here is derived from an EMBL/GenBank/DDBJ whole genome shotgun (WGS) entry which is preliminary data.</text>
</comment>
<protein>
    <submittedName>
        <fullName evidence="3">ComF family protein</fullName>
    </submittedName>
</protein>
<keyword evidence="4" id="KW-1185">Reference proteome</keyword>
<dbReference type="PANTHER" id="PTHR47505:SF1">
    <property type="entry name" value="DNA UTILIZATION PROTEIN YHGH"/>
    <property type="match status" value="1"/>
</dbReference>
<accession>A0ABT3CCA1</accession>
<dbReference type="InterPro" id="IPR051910">
    <property type="entry name" value="ComF/GntX_DNA_util-trans"/>
</dbReference>
<evidence type="ECO:0000313" key="3">
    <source>
        <dbReference type="EMBL" id="MCV7227124.1"/>
    </source>
</evidence>
<dbReference type="SUPFAM" id="SSF53271">
    <property type="entry name" value="PRTase-like"/>
    <property type="match status" value="1"/>
</dbReference>
<organism evidence="3 4">
    <name type="scientific">Mycolicibacterium komossense</name>
    <dbReference type="NCBI Taxonomy" id="1779"/>
    <lineage>
        <taxon>Bacteria</taxon>
        <taxon>Bacillati</taxon>
        <taxon>Actinomycetota</taxon>
        <taxon>Actinomycetes</taxon>
        <taxon>Mycobacteriales</taxon>
        <taxon>Mycobacteriaceae</taxon>
        <taxon>Mycolicibacterium</taxon>
    </lineage>
</organism>
<gene>
    <name evidence="3" type="ORF">H7J73_13900</name>
</gene>
<comment type="similarity">
    <text evidence="1">Belongs to the ComF/GntX family.</text>
</comment>
<dbReference type="InterPro" id="IPR000836">
    <property type="entry name" value="PRTase_dom"/>
</dbReference>
<name>A0ABT3CCA1_9MYCO</name>
<dbReference type="Proteomes" id="UP001526201">
    <property type="component" value="Unassembled WGS sequence"/>
</dbReference>
<dbReference type="Gene3D" id="3.40.50.2020">
    <property type="match status" value="1"/>
</dbReference>
<proteinExistence type="inferred from homology"/>
<dbReference type="CDD" id="cd06223">
    <property type="entry name" value="PRTases_typeI"/>
    <property type="match status" value="1"/>
</dbReference>
<dbReference type="PANTHER" id="PTHR47505">
    <property type="entry name" value="DNA UTILIZATION PROTEIN YHGH"/>
    <property type="match status" value="1"/>
</dbReference>
<dbReference type="EMBL" id="JACKTY010000029">
    <property type="protein sequence ID" value="MCV7227124.1"/>
    <property type="molecule type" value="Genomic_DNA"/>
</dbReference>
<evidence type="ECO:0000313" key="4">
    <source>
        <dbReference type="Proteomes" id="UP001526201"/>
    </source>
</evidence>
<dbReference type="RefSeq" id="WP_264068047.1">
    <property type="nucleotide sequence ID" value="NZ_JACKTY010000029.1"/>
</dbReference>
<evidence type="ECO:0000256" key="1">
    <source>
        <dbReference type="ARBA" id="ARBA00008007"/>
    </source>
</evidence>